<evidence type="ECO:0000313" key="2">
    <source>
        <dbReference type="EMBL" id="ABI65401.1"/>
    </source>
</evidence>
<keyword evidence="3" id="KW-1185">Reference proteome</keyword>
<protein>
    <submittedName>
        <fullName evidence="2">Uncharacterized protein</fullName>
    </submittedName>
</protein>
<dbReference type="Proteomes" id="UP000001964">
    <property type="component" value="Chromosome"/>
</dbReference>
<dbReference type="AlphaFoldDB" id="Q0AQN6"/>
<gene>
    <name evidence="2" type="ordered locus">Mmar10_1108</name>
</gene>
<accession>Q0AQN6</accession>
<name>Q0AQN6_MARMM</name>
<dbReference type="OrthoDB" id="7923950at2"/>
<evidence type="ECO:0000256" key="1">
    <source>
        <dbReference type="SAM" id="MobiDB-lite"/>
    </source>
</evidence>
<feature type="region of interest" description="Disordered" evidence="1">
    <location>
        <begin position="8"/>
        <end position="27"/>
    </location>
</feature>
<evidence type="ECO:0000313" key="3">
    <source>
        <dbReference type="Proteomes" id="UP000001964"/>
    </source>
</evidence>
<dbReference type="EMBL" id="CP000449">
    <property type="protein sequence ID" value="ABI65401.1"/>
    <property type="molecule type" value="Genomic_DNA"/>
</dbReference>
<dbReference type="HOGENOM" id="CLU_2118094_0_0_5"/>
<organism evidence="2 3">
    <name type="scientific">Maricaulis maris (strain MCS10)</name>
    <name type="common">Caulobacter maris</name>
    <dbReference type="NCBI Taxonomy" id="394221"/>
    <lineage>
        <taxon>Bacteria</taxon>
        <taxon>Pseudomonadati</taxon>
        <taxon>Pseudomonadota</taxon>
        <taxon>Alphaproteobacteria</taxon>
        <taxon>Maricaulales</taxon>
        <taxon>Maricaulaceae</taxon>
        <taxon>Maricaulis</taxon>
    </lineage>
</organism>
<dbReference type="STRING" id="394221.Mmar10_1108"/>
<dbReference type="KEGG" id="mmr:Mmar10_1108"/>
<dbReference type="RefSeq" id="WP_011643048.1">
    <property type="nucleotide sequence ID" value="NC_008347.1"/>
</dbReference>
<reference evidence="2 3" key="1">
    <citation type="submission" date="2006-08" db="EMBL/GenBank/DDBJ databases">
        <title>Complete sequence of Maricaulis maris MCS10.</title>
        <authorList>
            <consortium name="US DOE Joint Genome Institute"/>
            <person name="Copeland A."/>
            <person name="Lucas S."/>
            <person name="Lapidus A."/>
            <person name="Barry K."/>
            <person name="Detter J.C."/>
            <person name="Glavina del Rio T."/>
            <person name="Hammon N."/>
            <person name="Israni S."/>
            <person name="Dalin E."/>
            <person name="Tice H."/>
            <person name="Pitluck S."/>
            <person name="Saunders E."/>
            <person name="Brettin T."/>
            <person name="Bruce D."/>
            <person name="Han C."/>
            <person name="Tapia R."/>
            <person name="Gilna P."/>
            <person name="Schmutz J."/>
            <person name="Larimer F."/>
            <person name="Land M."/>
            <person name="Hauser L."/>
            <person name="Kyrpides N."/>
            <person name="Mikhailova N."/>
            <person name="Viollier P."/>
            <person name="Stephens C."/>
            <person name="Richardson P."/>
        </authorList>
    </citation>
    <scope>NUCLEOTIDE SEQUENCE [LARGE SCALE GENOMIC DNA]</scope>
    <source>
        <strain evidence="2 3">MCS10</strain>
    </source>
</reference>
<sequence length="114" mass="11992">MAIIAKQLDEAPALPSPRSTAPPPRDSVLNRDVITLCARQTHLTELAFRLADNGHTHVGDLIGLSRYTLVDLADGDAALVDSLELVLGHLGLALGTPVTGWIAPPADAIDVLLD</sequence>
<proteinExistence type="predicted"/>